<keyword evidence="3" id="KW-0723">Serine/threonine-protein kinase</keyword>
<protein>
    <recommendedName>
        <fullName evidence="12">Alpha-protein kinase vwkA</fullName>
    </recommendedName>
</protein>
<organism evidence="10 11">
    <name type="scientific">Fusarium oxysporum f. sp. raphani 54005</name>
    <dbReference type="NCBI Taxonomy" id="1089458"/>
    <lineage>
        <taxon>Eukaryota</taxon>
        <taxon>Fungi</taxon>
        <taxon>Dikarya</taxon>
        <taxon>Ascomycota</taxon>
        <taxon>Pezizomycotina</taxon>
        <taxon>Sordariomycetes</taxon>
        <taxon>Hypocreomycetidae</taxon>
        <taxon>Hypocreales</taxon>
        <taxon>Nectriaceae</taxon>
        <taxon>Fusarium</taxon>
        <taxon>Fusarium oxysporum species complex</taxon>
    </lineage>
</organism>
<feature type="compositionally biased region" description="Basic and acidic residues" evidence="7">
    <location>
        <begin position="68"/>
        <end position="81"/>
    </location>
</feature>
<dbReference type="GO" id="GO:0004674">
    <property type="term" value="F:protein serine/threonine kinase activity"/>
    <property type="evidence" value="ECO:0007669"/>
    <property type="project" value="UniProtKB-KW"/>
</dbReference>
<dbReference type="CDD" id="cd00198">
    <property type="entry name" value="vWFA"/>
    <property type="match status" value="1"/>
</dbReference>
<keyword evidence="4" id="KW-0808">Transferase</keyword>
<dbReference type="AlphaFoldDB" id="X0BLG1"/>
<feature type="region of interest" description="Disordered" evidence="7">
    <location>
        <begin position="1"/>
        <end position="115"/>
    </location>
</feature>
<feature type="compositionally biased region" description="Low complexity" evidence="7">
    <location>
        <begin position="45"/>
        <end position="60"/>
    </location>
</feature>
<evidence type="ECO:0000256" key="3">
    <source>
        <dbReference type="ARBA" id="ARBA00022527"/>
    </source>
</evidence>
<feature type="compositionally biased region" description="Polar residues" evidence="7">
    <location>
        <begin position="98"/>
        <end position="108"/>
    </location>
</feature>
<dbReference type="InterPro" id="IPR004166">
    <property type="entry name" value="a-kinase_dom"/>
</dbReference>
<sequence length="853" mass="94588">MSIKESDSLQHTKMSAPPPYSPPGSTGNDGETRDIRALTDPVRDTSSATSTASSASSASTILPPYPPSRDRAAPSRSDEPRSVPPIAGALQRLRNPGDSGTSNATSSGTRERLRQMEIERDDLRRAMQQERTINDRLKREAGLTGLSAAEARLRVLELKREAQAAAQMKRTPNEGIFKAACATDLLFLMDTTSSMGPFIAAAKEQVKKIMQDITETFYNEAEVRIAVVSYKDHCDKNHIQFIDFTTDVEKVRGFIDKLKARGGGDAPEDVLGGIQQAINASWKNQTRCIIHIADAPPHGNIFHSWAEKSDDYYTPGSEPHKLQYQPLLKQMIGLNLNYALLRILSATDKMAYVFLQEYAAASADCKLLKSNPHYREALKANSGPRSSVLGASSKGTAKGGLLFEEAELGTTYSALRHLVVKSVTSSASRTAVRMSESSSRTGEKGTKTAQMSHLDAIGEAEDDEFNEKQSEAILEDVEKKWSDQNWFEDKLVVEGFSPDTVIHRSGTLNDMMAHDDNIKLSVMELNVHKRRIPFAQGALRLAYCAKTTHSTNPYVVKSFKRGGKRLAHLAEDMRCQALCKAFALEFNALTDDKHSIDFIVTSCLKGKSGDSGTDYISLEPFIEGDYVKYNNNCSYVNEDNPDDEFNKAAQAFSHFTYERSWGSFLVCDLQGVGHVLTDPAIHTLDPERFKLADTNLGREGFKFFFATHVCNEICTQLELKSKASMISSEKASFREWWPTIDSTACCSNKLCGKIIQVTNANKSEEFPGCNWCDTCWPQLEATKEKVICVAPGTHHEFDVSRFYWESQGRVAPRKCEGHRERDETVARTAVMGGNFFGRLRGATKKKSISGKAW</sequence>
<dbReference type="PROSITE" id="PS50234">
    <property type="entry name" value="VWFA"/>
    <property type="match status" value="1"/>
</dbReference>
<evidence type="ECO:0000259" key="9">
    <source>
        <dbReference type="PROSITE" id="PS51158"/>
    </source>
</evidence>
<evidence type="ECO:0000256" key="7">
    <source>
        <dbReference type="SAM" id="MobiDB-lite"/>
    </source>
</evidence>
<dbReference type="PANTHER" id="PTHR47763:SF4">
    <property type="entry name" value="ALPHA-PROTEIN KINASE VWKA"/>
    <property type="match status" value="1"/>
</dbReference>
<evidence type="ECO:0000256" key="1">
    <source>
        <dbReference type="ARBA" id="ARBA00004613"/>
    </source>
</evidence>
<dbReference type="HOGENOM" id="CLU_011332_0_0_1"/>
<dbReference type="InterPro" id="IPR052969">
    <property type="entry name" value="Thr-specific_kinase-like"/>
</dbReference>
<feature type="region of interest" description="Disordered" evidence="7">
    <location>
        <begin position="430"/>
        <end position="449"/>
    </location>
</feature>
<proteinExistence type="predicted"/>
<evidence type="ECO:0008006" key="12">
    <source>
        <dbReference type="Google" id="ProtNLM"/>
    </source>
</evidence>
<feature type="domain" description="VWFA" evidence="8">
    <location>
        <begin position="184"/>
        <end position="378"/>
    </location>
</feature>
<dbReference type="InterPro" id="IPR011009">
    <property type="entry name" value="Kinase-like_dom_sf"/>
</dbReference>
<comment type="subcellular location">
    <subcellularLocation>
        <location evidence="1">Secreted</location>
    </subcellularLocation>
</comment>
<accession>X0BLG1</accession>
<dbReference type="GO" id="GO:0005524">
    <property type="term" value="F:ATP binding"/>
    <property type="evidence" value="ECO:0007669"/>
    <property type="project" value="InterPro"/>
</dbReference>
<keyword evidence="5" id="KW-0732">Signal</keyword>
<dbReference type="Gene3D" id="3.20.200.10">
    <property type="entry name" value="MHCK/EF2 kinase"/>
    <property type="match status" value="1"/>
</dbReference>
<evidence type="ECO:0000259" key="8">
    <source>
        <dbReference type="PROSITE" id="PS50234"/>
    </source>
</evidence>
<dbReference type="PANTHER" id="PTHR47763">
    <property type="entry name" value="ALPHA-PROTEIN KINASE VWKA"/>
    <property type="match status" value="1"/>
</dbReference>
<dbReference type="SUPFAM" id="SSF53300">
    <property type="entry name" value="vWA-like"/>
    <property type="match status" value="1"/>
</dbReference>
<dbReference type="PROSITE" id="PS51158">
    <property type="entry name" value="ALPHA_KINASE"/>
    <property type="match status" value="1"/>
</dbReference>
<evidence type="ECO:0000313" key="11">
    <source>
        <dbReference type="Proteomes" id="UP000030663"/>
    </source>
</evidence>
<evidence type="ECO:0000256" key="4">
    <source>
        <dbReference type="ARBA" id="ARBA00022679"/>
    </source>
</evidence>
<dbReference type="OrthoDB" id="301415at2759"/>
<dbReference type="Pfam" id="PF25106">
    <property type="entry name" value="VWA_4"/>
    <property type="match status" value="1"/>
</dbReference>
<dbReference type="Proteomes" id="UP000030663">
    <property type="component" value="Unassembled WGS sequence"/>
</dbReference>
<dbReference type="CDD" id="cd04515">
    <property type="entry name" value="Alpha_kinase"/>
    <property type="match status" value="1"/>
</dbReference>
<feature type="compositionally biased region" description="Polar residues" evidence="7">
    <location>
        <begin position="430"/>
        <end position="440"/>
    </location>
</feature>
<feature type="compositionally biased region" description="Basic and acidic residues" evidence="7">
    <location>
        <begin position="1"/>
        <end position="10"/>
    </location>
</feature>
<keyword evidence="2" id="KW-0964">Secreted</keyword>
<dbReference type="Pfam" id="PF02816">
    <property type="entry name" value="Alpha_kinase"/>
    <property type="match status" value="1"/>
</dbReference>
<dbReference type="Gene3D" id="3.40.50.410">
    <property type="entry name" value="von Willebrand factor, type A domain"/>
    <property type="match status" value="1"/>
</dbReference>
<dbReference type="InterPro" id="IPR002035">
    <property type="entry name" value="VWF_A"/>
</dbReference>
<keyword evidence="6" id="KW-0418">Kinase</keyword>
<evidence type="ECO:0000256" key="6">
    <source>
        <dbReference type="ARBA" id="ARBA00022777"/>
    </source>
</evidence>
<evidence type="ECO:0000256" key="5">
    <source>
        <dbReference type="ARBA" id="ARBA00022729"/>
    </source>
</evidence>
<dbReference type="SMART" id="SM00811">
    <property type="entry name" value="Alpha_kinase"/>
    <property type="match status" value="1"/>
</dbReference>
<dbReference type="eggNOG" id="ENOG502QVA3">
    <property type="taxonomic scope" value="Eukaryota"/>
</dbReference>
<dbReference type="InterPro" id="IPR036465">
    <property type="entry name" value="vWFA_dom_sf"/>
</dbReference>
<dbReference type="SUPFAM" id="SSF56112">
    <property type="entry name" value="Protein kinase-like (PK-like)"/>
    <property type="match status" value="1"/>
</dbReference>
<feature type="domain" description="Alpha-type protein kinase" evidence="9">
    <location>
        <begin position="504"/>
        <end position="722"/>
    </location>
</feature>
<dbReference type="EMBL" id="KI979348">
    <property type="protein sequence ID" value="EXK79314.1"/>
    <property type="molecule type" value="Genomic_DNA"/>
</dbReference>
<feature type="compositionally biased region" description="Basic and acidic residues" evidence="7">
    <location>
        <begin position="30"/>
        <end position="43"/>
    </location>
</feature>
<dbReference type="InterPro" id="IPR056861">
    <property type="entry name" value="HMCN1-like_VWA"/>
</dbReference>
<reference evidence="10 11" key="1">
    <citation type="submission" date="2011-11" db="EMBL/GenBank/DDBJ databases">
        <title>The Genome Sequence of Fusarium oxysporum PHW815.</title>
        <authorList>
            <consortium name="The Broad Institute Genome Sequencing Platform"/>
            <person name="Ma L.-J."/>
            <person name="Gale L.R."/>
            <person name="Schwartz D.C."/>
            <person name="Zhou S."/>
            <person name="Corby-Kistler H."/>
            <person name="Young S.K."/>
            <person name="Zeng Q."/>
            <person name="Gargeya S."/>
            <person name="Fitzgerald M."/>
            <person name="Haas B."/>
            <person name="Abouelleil A."/>
            <person name="Alvarado L."/>
            <person name="Arachchi H.M."/>
            <person name="Berlin A."/>
            <person name="Brown A."/>
            <person name="Chapman S.B."/>
            <person name="Chen Z."/>
            <person name="Dunbar C."/>
            <person name="Freedman E."/>
            <person name="Gearin G."/>
            <person name="Goldberg J."/>
            <person name="Griggs A."/>
            <person name="Gujja S."/>
            <person name="Heiman D."/>
            <person name="Howarth C."/>
            <person name="Larson L."/>
            <person name="Lui A."/>
            <person name="MacDonald P.J.P."/>
            <person name="Montmayeur A."/>
            <person name="Murphy C."/>
            <person name="Neiman D."/>
            <person name="Pearson M."/>
            <person name="Priest M."/>
            <person name="Roberts A."/>
            <person name="Saif S."/>
            <person name="Shea T."/>
            <person name="Shenoy N."/>
            <person name="Sisk P."/>
            <person name="Stolte C."/>
            <person name="Sykes S."/>
            <person name="Wortman J."/>
            <person name="Nusbaum C."/>
            <person name="Birren B."/>
        </authorList>
    </citation>
    <scope>NUCLEOTIDE SEQUENCE [LARGE SCALE GENOMIC DNA]</scope>
    <source>
        <strain evidence="10 11">54005</strain>
    </source>
</reference>
<gene>
    <name evidence="10" type="ORF">FOQG_16060</name>
</gene>
<evidence type="ECO:0000256" key="2">
    <source>
        <dbReference type="ARBA" id="ARBA00022525"/>
    </source>
</evidence>
<dbReference type="Gene3D" id="3.30.200.20">
    <property type="entry name" value="Phosphorylase Kinase, domain 1"/>
    <property type="match status" value="1"/>
</dbReference>
<evidence type="ECO:0000313" key="10">
    <source>
        <dbReference type="EMBL" id="EXK79314.1"/>
    </source>
</evidence>
<name>X0BLG1_FUSOX</name>
<keyword evidence="11" id="KW-1185">Reference proteome</keyword>